<feature type="transmembrane region" description="Helical" evidence="5">
    <location>
        <begin position="249"/>
        <end position="267"/>
    </location>
</feature>
<dbReference type="PANTHER" id="PTHR43471">
    <property type="entry name" value="ABC TRANSPORTER PERMEASE"/>
    <property type="match status" value="1"/>
</dbReference>
<dbReference type="PANTHER" id="PTHR43471:SF3">
    <property type="entry name" value="ABC TRANSPORTER PERMEASE PROTEIN NATB"/>
    <property type="match status" value="1"/>
</dbReference>
<keyword evidence="3 5" id="KW-1133">Transmembrane helix</keyword>
<evidence type="ECO:0000256" key="5">
    <source>
        <dbReference type="SAM" id="Phobius"/>
    </source>
</evidence>
<feature type="transmembrane region" description="Helical" evidence="5">
    <location>
        <begin position="288"/>
        <end position="310"/>
    </location>
</feature>
<evidence type="ECO:0000313" key="7">
    <source>
        <dbReference type="EMBL" id="QDH71609.1"/>
    </source>
</evidence>
<dbReference type="RefSeq" id="WP_141624940.1">
    <property type="nucleotide sequence ID" value="NZ_CP041242.1"/>
</dbReference>
<protein>
    <submittedName>
        <fullName evidence="7">ABC transporter permease</fullName>
    </submittedName>
</protein>
<comment type="subcellular location">
    <subcellularLocation>
        <location evidence="1">Membrane</location>
        <topology evidence="1">Multi-pass membrane protein</topology>
    </subcellularLocation>
</comment>
<gene>
    <name evidence="7" type="ORF">FKV23_17040</name>
</gene>
<dbReference type="InterPro" id="IPR013525">
    <property type="entry name" value="ABC2_TM"/>
</dbReference>
<evidence type="ECO:0000313" key="8">
    <source>
        <dbReference type="Proteomes" id="UP000317199"/>
    </source>
</evidence>
<keyword evidence="4 5" id="KW-0472">Membrane</keyword>
<feature type="transmembrane region" description="Helical" evidence="5">
    <location>
        <begin position="35"/>
        <end position="58"/>
    </location>
</feature>
<sequence>MNTAFKGKSPRRIGFFASLLTVVRKELLDISRDRRTLALVLLLGPVLFPAMMLGMGALSEQRARTQLEGVLKVPMVGSERAPNLVAWLASQSIEVVPAPDNLEASIIGQVVDVGLVLSEDFGEDWHAGRSASIEVVYDSTRRYAELPVRRLQIALEGYRRQVGNLRLMVRGIDPVVIQPIAVGERDLASVAAKQGQMLAVLLPYFLILTSFIGGAALIIDATAGERERQSLEPLLATPAPRSATVSGKITAACVLGLISLLLSLLAFKGATLIDIRAAKLLDVSFESIARMLFILLPMMLLGNSLLTFLAGSAKSTKEAQSHMSWLMLLPMVPTFILMVNPIKSQLWQYAVPFLAQNQMLLKVIRGEWIGPQAWAVYLSAALGLAAVLWLAAVHRYNQEKLAISE</sequence>
<proteinExistence type="predicted"/>
<dbReference type="Proteomes" id="UP000317199">
    <property type="component" value="Chromosome"/>
</dbReference>
<feature type="transmembrane region" description="Helical" evidence="5">
    <location>
        <begin position="322"/>
        <end position="339"/>
    </location>
</feature>
<dbReference type="KEGG" id="lyj:FKV23_17040"/>
<feature type="transmembrane region" description="Helical" evidence="5">
    <location>
        <begin position="374"/>
        <end position="392"/>
    </location>
</feature>
<evidence type="ECO:0000256" key="2">
    <source>
        <dbReference type="ARBA" id="ARBA00022692"/>
    </source>
</evidence>
<evidence type="ECO:0000256" key="1">
    <source>
        <dbReference type="ARBA" id="ARBA00004141"/>
    </source>
</evidence>
<keyword evidence="2 5" id="KW-0812">Transmembrane</keyword>
<dbReference type="OrthoDB" id="5486437at2"/>
<dbReference type="EMBL" id="CP041242">
    <property type="protein sequence ID" value="QDH71609.1"/>
    <property type="molecule type" value="Genomic_DNA"/>
</dbReference>
<feature type="transmembrane region" description="Helical" evidence="5">
    <location>
        <begin position="198"/>
        <end position="219"/>
    </location>
</feature>
<dbReference type="AlphaFoldDB" id="A0A514BX87"/>
<reference evidence="7 8" key="1">
    <citation type="submission" date="2019-06" db="EMBL/GenBank/DDBJ databases">
        <title>Lysobacter alkalisoli sp. nov. isolated from saline-alkali soil.</title>
        <authorList>
            <person name="Sun J.-Q."/>
            <person name="Xu L."/>
        </authorList>
    </citation>
    <scope>NUCLEOTIDE SEQUENCE [LARGE SCALE GENOMIC DNA]</scope>
    <source>
        <strain evidence="7 8">SJ-36</strain>
    </source>
</reference>
<dbReference type="GO" id="GO:0016020">
    <property type="term" value="C:membrane"/>
    <property type="evidence" value="ECO:0007669"/>
    <property type="project" value="UniProtKB-SubCell"/>
</dbReference>
<dbReference type="Pfam" id="PF12698">
    <property type="entry name" value="ABC2_membrane_3"/>
    <property type="match status" value="1"/>
</dbReference>
<feature type="domain" description="ABC-2 type transporter transmembrane" evidence="6">
    <location>
        <begin position="36"/>
        <end position="392"/>
    </location>
</feature>
<accession>A0A514BX87</accession>
<dbReference type="GO" id="GO:0140359">
    <property type="term" value="F:ABC-type transporter activity"/>
    <property type="evidence" value="ECO:0007669"/>
    <property type="project" value="InterPro"/>
</dbReference>
<organism evidence="7 8">
    <name type="scientific">Marilutibacter alkalisoli</name>
    <dbReference type="NCBI Taxonomy" id="2591633"/>
    <lineage>
        <taxon>Bacteria</taxon>
        <taxon>Pseudomonadati</taxon>
        <taxon>Pseudomonadota</taxon>
        <taxon>Gammaproteobacteria</taxon>
        <taxon>Lysobacterales</taxon>
        <taxon>Lysobacteraceae</taxon>
        <taxon>Marilutibacter</taxon>
    </lineage>
</organism>
<evidence type="ECO:0000256" key="3">
    <source>
        <dbReference type="ARBA" id="ARBA00022989"/>
    </source>
</evidence>
<name>A0A514BX87_9GAMM</name>
<evidence type="ECO:0000256" key="4">
    <source>
        <dbReference type="ARBA" id="ARBA00023136"/>
    </source>
</evidence>
<keyword evidence="8" id="KW-1185">Reference proteome</keyword>
<evidence type="ECO:0000259" key="6">
    <source>
        <dbReference type="Pfam" id="PF12698"/>
    </source>
</evidence>